<organism evidence="1 2">
    <name type="scientific">Stenotrophomonas maltophilia</name>
    <name type="common">Pseudomonas maltophilia</name>
    <name type="synonym">Xanthomonas maltophilia</name>
    <dbReference type="NCBI Taxonomy" id="40324"/>
    <lineage>
        <taxon>Bacteria</taxon>
        <taxon>Pseudomonadati</taxon>
        <taxon>Pseudomonadota</taxon>
        <taxon>Gammaproteobacteria</taxon>
        <taxon>Lysobacterales</taxon>
        <taxon>Lysobacteraceae</taxon>
        <taxon>Stenotrophomonas</taxon>
        <taxon>Stenotrophomonas maltophilia group</taxon>
    </lineage>
</organism>
<dbReference type="Proteomes" id="UP000306631">
    <property type="component" value="Unassembled WGS sequence"/>
</dbReference>
<proteinExistence type="predicted"/>
<sequence length="111" mass="11932">MTSLTSVLAAPDRFDGMKISVGVWVDEVNDAVLVFPTREALDMRDSSSSLVIYRGTSPGMGAVSFKAAPDNAMYVRATGVFHWNQAGVRNAHADPVDSGRMGVLESVTIER</sequence>
<dbReference type="EMBL" id="SRYW01000017">
    <property type="protein sequence ID" value="TGY32349.1"/>
    <property type="molecule type" value="Genomic_DNA"/>
</dbReference>
<name>A0A4S2CU22_STEMA</name>
<evidence type="ECO:0000313" key="1">
    <source>
        <dbReference type="EMBL" id="TGY32349.1"/>
    </source>
</evidence>
<evidence type="ECO:0000313" key="2">
    <source>
        <dbReference type="Proteomes" id="UP000306631"/>
    </source>
</evidence>
<reference evidence="1 2" key="1">
    <citation type="submission" date="2019-04" db="EMBL/GenBank/DDBJ databases">
        <title>Microbes associate with the intestines of laboratory mice.</title>
        <authorList>
            <person name="Navarre W."/>
            <person name="Wong E."/>
            <person name="Huang K."/>
            <person name="Tropini C."/>
            <person name="Ng K."/>
            <person name="Yu B."/>
        </authorList>
    </citation>
    <scope>NUCLEOTIDE SEQUENCE [LARGE SCALE GENOMIC DNA]</scope>
    <source>
        <strain evidence="1 2">NM62_B4-13</strain>
    </source>
</reference>
<dbReference type="AlphaFoldDB" id="A0A4S2CU22"/>
<gene>
    <name evidence="1" type="ORF">E5352_16430</name>
</gene>
<dbReference type="RefSeq" id="WP_136006572.1">
    <property type="nucleotide sequence ID" value="NZ_SRYW01000017.1"/>
</dbReference>
<comment type="caution">
    <text evidence="1">The sequence shown here is derived from an EMBL/GenBank/DDBJ whole genome shotgun (WGS) entry which is preliminary data.</text>
</comment>
<accession>A0A4S2CU22</accession>
<dbReference type="OrthoDB" id="6051420at2"/>
<protein>
    <submittedName>
        <fullName evidence="1">Uncharacterized protein</fullName>
    </submittedName>
</protein>